<gene>
    <name evidence="2" type="ORF">ACAOBT_LOCUS11371</name>
</gene>
<dbReference type="Pfam" id="PF10390">
    <property type="entry name" value="ELL"/>
    <property type="match status" value="1"/>
</dbReference>
<proteinExistence type="predicted"/>
<feature type="domain" description="RNA polymerase II elongation factor ELL N-terminal" evidence="1">
    <location>
        <begin position="9"/>
        <end position="59"/>
    </location>
</feature>
<evidence type="ECO:0000313" key="3">
    <source>
        <dbReference type="Proteomes" id="UP001152888"/>
    </source>
</evidence>
<dbReference type="InterPro" id="IPR019464">
    <property type="entry name" value="ELL_N"/>
</dbReference>
<dbReference type="OrthoDB" id="6284217at2759"/>
<dbReference type="EMBL" id="CAKOFQ010006830">
    <property type="protein sequence ID" value="CAH1974952.1"/>
    <property type="molecule type" value="Genomic_DNA"/>
</dbReference>
<dbReference type="GO" id="GO:0006368">
    <property type="term" value="P:transcription elongation by RNA polymerase II"/>
    <property type="evidence" value="ECO:0007669"/>
    <property type="project" value="InterPro"/>
</dbReference>
<organism evidence="2 3">
    <name type="scientific">Acanthoscelides obtectus</name>
    <name type="common">Bean weevil</name>
    <name type="synonym">Bruchus obtectus</name>
    <dbReference type="NCBI Taxonomy" id="200917"/>
    <lineage>
        <taxon>Eukaryota</taxon>
        <taxon>Metazoa</taxon>
        <taxon>Ecdysozoa</taxon>
        <taxon>Arthropoda</taxon>
        <taxon>Hexapoda</taxon>
        <taxon>Insecta</taxon>
        <taxon>Pterygota</taxon>
        <taxon>Neoptera</taxon>
        <taxon>Endopterygota</taxon>
        <taxon>Coleoptera</taxon>
        <taxon>Polyphaga</taxon>
        <taxon>Cucujiformia</taxon>
        <taxon>Chrysomeloidea</taxon>
        <taxon>Chrysomelidae</taxon>
        <taxon>Bruchinae</taxon>
        <taxon>Bruchini</taxon>
        <taxon>Acanthoscelides</taxon>
    </lineage>
</organism>
<protein>
    <recommendedName>
        <fullName evidence="1">RNA polymerase II elongation factor ELL N-terminal domain-containing protein</fullName>
    </recommendedName>
</protein>
<evidence type="ECO:0000259" key="1">
    <source>
        <dbReference type="Pfam" id="PF10390"/>
    </source>
</evidence>
<dbReference type="Proteomes" id="UP001152888">
    <property type="component" value="Unassembled WGS sequence"/>
</dbReference>
<dbReference type="AlphaFoldDB" id="A0A9P0KG42"/>
<reference evidence="2" key="1">
    <citation type="submission" date="2022-03" db="EMBL/GenBank/DDBJ databases">
        <authorList>
            <person name="Sayadi A."/>
        </authorList>
    </citation>
    <scope>NUCLEOTIDE SEQUENCE</scope>
</reference>
<evidence type="ECO:0000313" key="2">
    <source>
        <dbReference type="EMBL" id="CAH1974952.1"/>
    </source>
</evidence>
<keyword evidence="3" id="KW-1185">Reference proteome</keyword>
<comment type="caution">
    <text evidence="2">The sequence shown here is derived from an EMBL/GenBank/DDBJ whole genome shotgun (WGS) entry which is preliminary data.</text>
</comment>
<sequence>MAALCPGVQYGLSSQQNFGENKDLIFVKLTDSALRAIEEYLKNQMKHLPRRRSRLHFRTVNALLFLL</sequence>
<dbReference type="GO" id="GO:0008023">
    <property type="term" value="C:transcription elongation factor complex"/>
    <property type="evidence" value="ECO:0007669"/>
    <property type="project" value="InterPro"/>
</dbReference>
<name>A0A9P0KG42_ACAOB</name>
<accession>A0A9P0KG42</accession>